<protein>
    <submittedName>
        <fullName evidence="1">Uncharacterized protein</fullName>
    </submittedName>
</protein>
<accession>A0A1C1C709</accession>
<evidence type="ECO:0000313" key="1">
    <source>
        <dbReference type="EMBL" id="OCT44242.1"/>
    </source>
</evidence>
<gene>
    <name evidence="1" type="ORF">CLCR_00703</name>
</gene>
<dbReference type="AlphaFoldDB" id="A0A1C1C709"/>
<sequence>MAAPPEITCTNLSGKGAFVDRDENKSLSDDTDPMLALQGLSWLTRTAIRLATVVLTIKEYKQDDIYHVDITSVASGLSTTQENRTLDWKEREHADRIFGNCRGKSRLWKTGEFNMEGPGSEEDAAFLQAHKLKDGETDSKFLDDEHVQSLVKNVDDAGGWQAEMVWGFEEINGERRYTRRIVVWKNAEFQRVRLVYDYKGPAEKKDNDEADLAYGDE</sequence>
<dbReference type="PANTHER" id="PTHR38115:SF1">
    <property type="entry name" value="LIPOCALIN-LIKE DOMAIN-CONTAINING PROTEIN"/>
    <property type="match status" value="1"/>
</dbReference>
<evidence type="ECO:0000313" key="2">
    <source>
        <dbReference type="Proteomes" id="UP000094526"/>
    </source>
</evidence>
<dbReference type="Proteomes" id="UP000094526">
    <property type="component" value="Unassembled WGS sequence"/>
</dbReference>
<dbReference type="VEuPathDB" id="FungiDB:G647_01164"/>
<name>A0A1C1C709_9EURO</name>
<dbReference type="OrthoDB" id="425354at2759"/>
<organism evidence="1 2">
    <name type="scientific">Cladophialophora carrionii</name>
    <dbReference type="NCBI Taxonomy" id="86049"/>
    <lineage>
        <taxon>Eukaryota</taxon>
        <taxon>Fungi</taxon>
        <taxon>Dikarya</taxon>
        <taxon>Ascomycota</taxon>
        <taxon>Pezizomycotina</taxon>
        <taxon>Eurotiomycetes</taxon>
        <taxon>Chaetothyriomycetidae</taxon>
        <taxon>Chaetothyriales</taxon>
        <taxon>Herpotrichiellaceae</taxon>
        <taxon>Cladophialophora</taxon>
    </lineage>
</organism>
<keyword evidence="2" id="KW-1185">Reference proteome</keyword>
<comment type="caution">
    <text evidence="1">The sequence shown here is derived from an EMBL/GenBank/DDBJ whole genome shotgun (WGS) entry which is preliminary data.</text>
</comment>
<dbReference type="VEuPathDB" id="FungiDB:CLCR_00703"/>
<proteinExistence type="predicted"/>
<reference evidence="2" key="1">
    <citation type="submission" date="2015-07" db="EMBL/GenBank/DDBJ databases">
        <authorList>
            <person name="Teixeira M.M."/>
            <person name="Souza R.C."/>
            <person name="Almeida L.G."/>
            <person name="Vicente V.A."/>
            <person name="de Hoog S."/>
            <person name="Bocca A.L."/>
            <person name="de Almeida S.R."/>
            <person name="Vasconcelos A.T."/>
            <person name="Felipe M.S."/>
        </authorList>
    </citation>
    <scope>NUCLEOTIDE SEQUENCE [LARGE SCALE GENOMIC DNA]</scope>
    <source>
        <strain evidence="2">KSF</strain>
    </source>
</reference>
<dbReference type="PANTHER" id="PTHR38115">
    <property type="entry name" value="LIPOCALIN-LIKE DOMAIN-CONTAINING PROTEIN"/>
    <property type="match status" value="1"/>
</dbReference>
<dbReference type="eggNOG" id="ENOG502S22D">
    <property type="taxonomic scope" value="Eukaryota"/>
</dbReference>
<dbReference type="InterPro" id="IPR053037">
    <property type="entry name" value="Pericyclase_pydY-like"/>
</dbReference>
<dbReference type="EMBL" id="LGRB01000021">
    <property type="protein sequence ID" value="OCT44242.1"/>
    <property type="molecule type" value="Genomic_DNA"/>
</dbReference>